<dbReference type="SUPFAM" id="SSF46785">
    <property type="entry name" value="Winged helix' DNA-binding domain"/>
    <property type="match status" value="1"/>
</dbReference>
<dbReference type="InterPro" id="IPR036390">
    <property type="entry name" value="WH_DNA-bd_sf"/>
</dbReference>
<feature type="domain" description="Transcription regulator PadR N-terminal" evidence="1">
    <location>
        <begin position="18"/>
        <end position="87"/>
    </location>
</feature>
<sequence length="148" mass="17654">MKRVTIERMKRGALRFMVLSSLTEKPMYVYEIIKSIEGKTNGIYKPSPGSIYPVLRTLIKQNLVKVEEREEKKIYILTEEGRKKFEEMKAEKELLVDDNPLKRKILDSLFEIGFILYKHRKKLDERKMQQVIEILEKCKQNVDDLFKD</sequence>
<dbReference type="EMBL" id="CP045483">
    <property type="protein sequence ID" value="QGR20096.1"/>
    <property type="molecule type" value="Genomic_DNA"/>
</dbReference>
<dbReference type="Proteomes" id="UP000423396">
    <property type="component" value="Chromosome"/>
</dbReference>
<dbReference type="RefSeq" id="WP_156007545.1">
    <property type="nucleotide sequence ID" value="NZ_CP045483.1"/>
</dbReference>
<dbReference type="KEGG" id="sazo:D1868_08910"/>
<dbReference type="Gene3D" id="1.10.10.10">
    <property type="entry name" value="Winged helix-like DNA-binding domain superfamily/Winged helix DNA-binding domain"/>
    <property type="match status" value="1"/>
</dbReference>
<dbReference type="PANTHER" id="PTHR43252:SF2">
    <property type="entry name" value="TRANSCRIPTION REGULATOR, PADR-LIKE FAMILY"/>
    <property type="match status" value="1"/>
</dbReference>
<reference evidence="2 3" key="1">
    <citation type="submission" date="2019-10" db="EMBL/GenBank/DDBJ databases">
        <title>Genome Sequences from Six Type Strain Members of the Archaeal Family Sulfolobaceae: Acidianus ambivalens, Acidianus infernus, Metallosphaera prunae, Stygiolobus azoricus, Sulfolobus metallicus, and Sulfurisphaera ohwakuensis.</title>
        <authorList>
            <person name="Counts J.A."/>
            <person name="Kelly R.M."/>
        </authorList>
    </citation>
    <scope>NUCLEOTIDE SEQUENCE [LARGE SCALE GENOMIC DNA]</scope>
    <source>
        <strain evidence="2 3">FC6</strain>
    </source>
</reference>
<dbReference type="InterPro" id="IPR005149">
    <property type="entry name" value="Tscrpt_reg_PadR_N"/>
</dbReference>
<dbReference type="Pfam" id="PF03551">
    <property type="entry name" value="PadR"/>
    <property type="match status" value="1"/>
</dbReference>
<accession>A0A650CQI3</accession>
<keyword evidence="3" id="KW-1185">Reference proteome</keyword>
<evidence type="ECO:0000313" key="2">
    <source>
        <dbReference type="EMBL" id="QGR20096.1"/>
    </source>
</evidence>
<proteinExistence type="predicted"/>
<evidence type="ECO:0000259" key="1">
    <source>
        <dbReference type="Pfam" id="PF03551"/>
    </source>
</evidence>
<dbReference type="AlphaFoldDB" id="A0A650CQI3"/>
<gene>
    <name evidence="2" type="ORF">D1868_08910</name>
</gene>
<dbReference type="OrthoDB" id="56053at2157"/>
<dbReference type="InterPro" id="IPR036388">
    <property type="entry name" value="WH-like_DNA-bd_sf"/>
</dbReference>
<dbReference type="GeneID" id="42799186"/>
<dbReference type="PANTHER" id="PTHR43252">
    <property type="entry name" value="TRANSCRIPTIONAL REGULATOR YQJI"/>
    <property type="match status" value="1"/>
</dbReference>
<evidence type="ECO:0000313" key="3">
    <source>
        <dbReference type="Proteomes" id="UP000423396"/>
    </source>
</evidence>
<organism evidence="2 3">
    <name type="scientific">Stygiolobus azoricus</name>
    <dbReference type="NCBI Taxonomy" id="41675"/>
    <lineage>
        <taxon>Archaea</taxon>
        <taxon>Thermoproteota</taxon>
        <taxon>Thermoprotei</taxon>
        <taxon>Sulfolobales</taxon>
        <taxon>Sulfolobaceae</taxon>
        <taxon>Stygiolobus</taxon>
    </lineage>
</organism>
<protein>
    <submittedName>
        <fullName evidence="2">PadR family transcriptional regulator</fullName>
    </submittedName>
</protein>
<name>A0A650CQI3_9CREN</name>